<gene>
    <name evidence="1" type="ORF">GNY86_23555</name>
</gene>
<comment type="caution">
    <text evidence="1">The sequence shown here is derived from an EMBL/GenBank/DDBJ whole genome shotgun (WGS) entry which is preliminary data.</text>
</comment>
<proteinExistence type="predicted"/>
<feature type="non-terminal residue" evidence="1">
    <location>
        <position position="31"/>
    </location>
</feature>
<dbReference type="EMBL" id="WPIP01000888">
    <property type="protein sequence ID" value="MVM94512.1"/>
    <property type="molecule type" value="Genomic_DNA"/>
</dbReference>
<reference evidence="1 2" key="1">
    <citation type="submission" date="2019-11" db="EMBL/GenBank/DDBJ databases">
        <title>Multidrug-resistant Acinetobacter baumannii moving toward extensively drug-resistant over fifteen years in South of Brazil.</title>
        <authorList>
            <person name="Fedrigo N.H."/>
            <person name="Cerdeira L."/>
            <person name="Fuga B."/>
            <person name="Marini P.V.B."/>
            <person name="Shinohara D.R."/>
            <person name="Carrara-Marroni F.E."/>
            <person name="Lincopan N."/>
            <person name="Tognim M.C.B."/>
        </authorList>
    </citation>
    <scope>NUCLEOTIDE SEQUENCE [LARGE SCALE GENOMIC DNA]</scope>
    <source>
        <strain evidence="1 2">Ac576</strain>
    </source>
</reference>
<dbReference type="AlphaFoldDB" id="A0A6I4HTI5"/>
<organism evidence="1 2">
    <name type="scientific">Acinetobacter baumannii</name>
    <dbReference type="NCBI Taxonomy" id="470"/>
    <lineage>
        <taxon>Bacteria</taxon>
        <taxon>Pseudomonadati</taxon>
        <taxon>Pseudomonadota</taxon>
        <taxon>Gammaproteobacteria</taxon>
        <taxon>Moraxellales</taxon>
        <taxon>Moraxellaceae</taxon>
        <taxon>Acinetobacter</taxon>
        <taxon>Acinetobacter calcoaceticus/baumannii complex</taxon>
    </lineage>
</organism>
<sequence>MILFGKKKVKPSQKAYAVVTGAGSGIGRSFA</sequence>
<name>A0A6I4HTI5_ACIBA</name>
<accession>A0A6I4HTI5</accession>
<protein>
    <submittedName>
        <fullName evidence="1">Short-chain dehydrogenase</fullName>
    </submittedName>
</protein>
<evidence type="ECO:0000313" key="1">
    <source>
        <dbReference type="EMBL" id="MVM94512.1"/>
    </source>
</evidence>
<dbReference type="Proteomes" id="UP000439424">
    <property type="component" value="Unassembled WGS sequence"/>
</dbReference>
<evidence type="ECO:0000313" key="2">
    <source>
        <dbReference type="Proteomes" id="UP000439424"/>
    </source>
</evidence>